<dbReference type="WBParaSite" id="RSKR_0000004050.1">
    <property type="protein sequence ID" value="RSKR_0000004050.1"/>
    <property type="gene ID" value="RSKR_0000004050"/>
</dbReference>
<name>A0AC35TFM8_9BILA</name>
<sequence length="605" mass="68521">MGNKKYLQYSSYKLMFVLGIVDMFSLIASGVFSSYFQLNGYIYCSAPVWNFIAGALAIGAWVGNNAIILLLVFNRCLEFSYPDVSQKLFAGNKTYLWIICFPVPMMIWGFFFAQPPIFSASINTYAYYPYPGIFTSNMTDFSNDAMLFNNYVVCGLQFLVYVVFFILFGYKYVFNPNKSAQTKSVTTQLFLQALVICFLTLTTDVIYVSMSHFTFPAFFNIVAHLDYLISSGVTGVIYLLMNKTLKGTIRGWFKYKVVKVSPTNTKKQLSQFQIKKKNTPIVKAKKTLIEKKVIDKKVSDKKPIAIKKATSIAKRVVGNKVLAVKKAIEKKPKIVKRFIEKVLVSKKPSQRRSIADVNDLIINLILGTFIMTGTDYFEYPTLMVVVCNLANGTWTFVLATSNLMACERILIMTSSNKAQLLFEGNNTWVFILLSLASGLFVMFFGPMFVLSPYTGSFILNPYTGYNYTTNIQYNSIYQIIVNIGGSGLLILMYGIFFIFYFKSLSKRVESPLWADPIALRMFIQTLLICVFAIISGVMFVAENYFYISKTTTVIGHVLYLNMHGFVGICYLLINTTLKNTIKQKLNCGSKKIKSTIKSAHNTLHR</sequence>
<evidence type="ECO:0000313" key="1">
    <source>
        <dbReference type="Proteomes" id="UP000095286"/>
    </source>
</evidence>
<protein>
    <submittedName>
        <fullName evidence="2">7TM_GPCR_Srx domain-containing protein</fullName>
    </submittedName>
</protein>
<dbReference type="Proteomes" id="UP000095286">
    <property type="component" value="Unplaced"/>
</dbReference>
<reference evidence="2" key="1">
    <citation type="submission" date="2016-11" db="UniProtKB">
        <authorList>
            <consortium name="WormBaseParasite"/>
        </authorList>
    </citation>
    <scope>IDENTIFICATION</scope>
    <source>
        <strain evidence="2">KR3021</strain>
    </source>
</reference>
<accession>A0AC35TFM8</accession>
<proteinExistence type="predicted"/>
<organism evidence="1 2">
    <name type="scientific">Rhabditophanes sp. KR3021</name>
    <dbReference type="NCBI Taxonomy" id="114890"/>
    <lineage>
        <taxon>Eukaryota</taxon>
        <taxon>Metazoa</taxon>
        <taxon>Ecdysozoa</taxon>
        <taxon>Nematoda</taxon>
        <taxon>Chromadorea</taxon>
        <taxon>Rhabditida</taxon>
        <taxon>Tylenchina</taxon>
        <taxon>Panagrolaimomorpha</taxon>
        <taxon>Strongyloidoidea</taxon>
        <taxon>Alloionematidae</taxon>
        <taxon>Rhabditophanes</taxon>
    </lineage>
</organism>
<evidence type="ECO:0000313" key="2">
    <source>
        <dbReference type="WBParaSite" id="RSKR_0000004050.1"/>
    </source>
</evidence>